<evidence type="ECO:0000313" key="7">
    <source>
        <dbReference type="EMBL" id="EAH4241157.1"/>
    </source>
</evidence>
<evidence type="ECO:0000313" key="17">
    <source>
        <dbReference type="Proteomes" id="UP000527632"/>
    </source>
</evidence>
<evidence type="ECO:0000313" key="5">
    <source>
        <dbReference type="EMBL" id="EAG4462345.1"/>
    </source>
</evidence>
<evidence type="ECO:0000313" key="8">
    <source>
        <dbReference type="EMBL" id="ECY9782435.1"/>
    </source>
</evidence>
<keyword evidence="11" id="KW-0808">Transferase</keyword>
<dbReference type="GO" id="GO:0004801">
    <property type="term" value="F:transaldolase activity"/>
    <property type="evidence" value="ECO:0007669"/>
    <property type="project" value="UniProtKB-EC"/>
</dbReference>
<evidence type="ECO:0000313" key="11">
    <source>
        <dbReference type="EMBL" id="RKA11199.1"/>
    </source>
</evidence>
<dbReference type="KEGG" id="lmok:CQ02_02735"/>
<reference evidence="10" key="7">
    <citation type="submission" date="2019-10" db="EMBL/GenBank/DDBJ databases">
        <authorList>
            <consortium name="NCBI Pathogen Detection Project"/>
        </authorList>
    </citation>
    <scope>NUCLEOTIDE SEQUENCE</scope>
    <source>
        <strain evidence="10">09CEB371LM</strain>
    </source>
</reference>
<keyword evidence="3" id="KW-0704">Schiff base</keyword>
<dbReference type="PANTHER" id="PTHR10683:SF28">
    <property type="entry name" value="TRANSALDOLASE C"/>
    <property type="match status" value="1"/>
</dbReference>
<dbReference type="InterPro" id="IPR001585">
    <property type="entry name" value="TAL/FSA"/>
</dbReference>
<dbReference type="RefSeq" id="WP_003734786.1">
    <property type="nucleotide sequence ID" value="NC_021825.2"/>
</dbReference>
<dbReference type="Proteomes" id="UP000528151">
    <property type="component" value="Unassembled WGS sequence"/>
</dbReference>
<dbReference type="EMBL" id="QXLS01000001">
    <property type="protein sequence ID" value="RKA11199.1"/>
    <property type="molecule type" value="Genomic_DNA"/>
</dbReference>
<reference evidence="11 12" key="1">
    <citation type="journal article" date="2018" name="BMC Genomics">
        <title>Genes significantly associated with lineage II food isolates of Listeria monocytogenes.</title>
        <authorList>
            <person name="Pirone-Davies C."/>
            <person name="Chen Y."/>
            <person name="Pightling A."/>
            <person name="Ryan G."/>
            <person name="Wang Y."/>
            <person name="Yao K."/>
            <person name="Hoffmann M."/>
            <person name="Allard M.W."/>
        </authorList>
    </citation>
    <scope>NUCLEOTIDE SEQUENCE [LARGE SCALE GENOMIC DNA]</scope>
    <source>
        <strain evidence="11 12">PNUSAL000550</strain>
    </source>
</reference>
<dbReference type="SUPFAM" id="SSF51569">
    <property type="entry name" value="Aldolase"/>
    <property type="match status" value="1"/>
</dbReference>
<evidence type="ECO:0000256" key="2">
    <source>
        <dbReference type="ARBA" id="ARBA00022490"/>
    </source>
</evidence>
<reference evidence="6 16" key="3">
    <citation type="submission" date="2019-04" db="EMBL/GenBank/DDBJ databases">
        <authorList>
            <consortium name="GenomeTrakr network: Whole genome sequencing for foodborne pathogen traceback"/>
        </authorList>
    </citation>
    <scope>NUCLEOTIDE SEQUENCE [LARGE SCALE GENOMIC DNA]</scope>
    <source>
        <strain evidence="6 16">CFSAN072474</strain>
    </source>
</reference>
<dbReference type="InterPro" id="IPR018225">
    <property type="entry name" value="Transaldolase_AS"/>
</dbReference>
<dbReference type="FunFam" id="3.20.20.70:FF:000018">
    <property type="entry name" value="Probable transaldolase"/>
    <property type="match status" value="1"/>
</dbReference>
<dbReference type="GO" id="GO:0005737">
    <property type="term" value="C:cytoplasm"/>
    <property type="evidence" value="ECO:0007669"/>
    <property type="project" value="UniProtKB-SubCell"/>
</dbReference>
<dbReference type="PROSITE" id="PS01054">
    <property type="entry name" value="TRANSALDOLASE_1"/>
    <property type="match status" value="1"/>
</dbReference>
<dbReference type="Proteomes" id="UP000467536">
    <property type="component" value="Unassembled WGS sequence"/>
</dbReference>
<proteinExistence type="predicted"/>
<keyword evidence="2" id="KW-0963">Cytoplasm</keyword>
<evidence type="ECO:0000313" key="15">
    <source>
        <dbReference type="Proteomes" id="UP000489121"/>
    </source>
</evidence>
<comment type="caution">
    <text evidence="7">The sequence shown here is derived from an EMBL/GenBank/DDBJ whole genome shotgun (WGS) entry which is preliminary data.</text>
</comment>
<evidence type="ECO:0000313" key="13">
    <source>
        <dbReference type="Proteomes" id="UP000365297"/>
    </source>
</evidence>
<evidence type="ECO:0000313" key="18">
    <source>
        <dbReference type="Proteomes" id="UP000528151"/>
    </source>
</evidence>
<dbReference type="Proteomes" id="UP000489121">
    <property type="component" value="Unassembled WGS sequence"/>
</dbReference>
<dbReference type="Proteomes" id="UP000365297">
    <property type="component" value="Unassembled WGS sequence"/>
</dbReference>
<dbReference type="Proteomes" id="UP000522199">
    <property type="component" value="Unassembled WGS sequence"/>
</dbReference>
<dbReference type="EMBL" id="AABGUK010000001">
    <property type="protein sequence ID" value="EAH4241157.1"/>
    <property type="molecule type" value="Genomic_DNA"/>
</dbReference>
<evidence type="ECO:0000313" key="12">
    <source>
        <dbReference type="Proteomes" id="UP000272537"/>
    </source>
</evidence>
<evidence type="ECO:0000313" key="9">
    <source>
        <dbReference type="EMBL" id="EDO0987109.1"/>
    </source>
</evidence>
<organism evidence="7 17">
    <name type="scientific">Listeria monocytogenes</name>
    <dbReference type="NCBI Taxonomy" id="1639"/>
    <lineage>
        <taxon>Bacteria</taxon>
        <taxon>Bacillati</taxon>
        <taxon>Bacillota</taxon>
        <taxon>Bacilli</taxon>
        <taxon>Bacillales</taxon>
        <taxon>Listeriaceae</taxon>
        <taxon>Listeria</taxon>
    </lineage>
</organism>
<dbReference type="EMBL" id="AAAIXK010000006">
    <property type="protein sequence ID" value="EAC5551107.1"/>
    <property type="molecule type" value="Genomic_DNA"/>
</dbReference>
<dbReference type="EMBL" id="AANEHK010000018">
    <property type="protein sequence ID" value="EDO0987109.1"/>
    <property type="molecule type" value="Genomic_DNA"/>
</dbReference>
<dbReference type="GO" id="GO:0005975">
    <property type="term" value="P:carbohydrate metabolic process"/>
    <property type="evidence" value="ECO:0007669"/>
    <property type="project" value="InterPro"/>
</dbReference>
<dbReference type="Pfam" id="PF00923">
    <property type="entry name" value="TAL_FSA"/>
    <property type="match status" value="1"/>
</dbReference>
<protein>
    <submittedName>
        <fullName evidence="7">Transaldolase</fullName>
        <ecNumber evidence="11">2.2.1.2</ecNumber>
    </submittedName>
</protein>
<evidence type="ECO:0000313" key="14">
    <source>
        <dbReference type="Proteomes" id="UP000467536"/>
    </source>
</evidence>
<comment type="subcellular location">
    <subcellularLocation>
        <location evidence="1">Cytoplasm</location>
    </subcellularLocation>
</comment>
<dbReference type="PANTHER" id="PTHR10683">
    <property type="entry name" value="TRANSALDOLASE"/>
    <property type="match status" value="1"/>
</dbReference>
<dbReference type="InterPro" id="IPR013785">
    <property type="entry name" value="Aldolase_TIM"/>
</dbReference>
<sequence length="216" mass="23937">MHLDSANLEDVKKIQASSIFKGITTNPTILVKEKCNRQTAINRILELTDKQVFVQTVGFSYEEILADARMLLAMFGKEKIAIKIPAHEAGINVIDTLKKEDKTIQILGTAIYSADQAIAAALAGADFVAPYVNRMSAANIDPFKEIAGMRHFFDKKALKTQIMAASFKHSGQVMQAYESGADTVTIPYEIYLQMTNKVLAVEAIRVFNKDATLYEK</sequence>
<evidence type="ECO:0000256" key="1">
    <source>
        <dbReference type="ARBA" id="ARBA00004496"/>
    </source>
</evidence>
<dbReference type="Proteomes" id="UP000840039">
    <property type="component" value="Unassembled WGS sequence"/>
</dbReference>
<evidence type="ECO:0000313" key="16">
    <source>
        <dbReference type="Proteomes" id="UP000522199"/>
    </source>
</evidence>
<gene>
    <name evidence="11" type="primary">tal_1</name>
    <name evidence="4" type="ORF">ARY78_11765</name>
    <name evidence="5" type="ORF">CA369_08605</name>
    <name evidence="6" type="ORF">CW845_11020</name>
    <name evidence="11" type="ORF">DYZ80_00732</name>
    <name evidence="7" type="ORF">E5F58_03970</name>
    <name evidence="8" type="ORF">F6515_05455</name>
    <name evidence="9" type="ORF">FV747_13985</name>
    <name evidence="10" type="ORF">GHH22_09550</name>
</gene>
<reference evidence="10" key="2">
    <citation type="journal article" date="2018" name="Genome Biol.">
        <title>SKESA: strategic k-mer extension for scrupulous assemblies.</title>
        <authorList>
            <person name="Souvorov A."/>
            <person name="Agarwala R."/>
            <person name="Lipman D.J."/>
        </authorList>
    </citation>
    <scope>NUCLEOTIDE SEQUENCE [LARGE SCALE GENOMIC DNA]</scope>
    <source>
        <strain evidence="10">09CEB371LM</strain>
    </source>
</reference>
<evidence type="ECO:0000313" key="10">
    <source>
        <dbReference type="EMBL" id="HAA8053400.1"/>
    </source>
</evidence>
<dbReference type="EMBL" id="AALGDA010000011">
    <property type="protein sequence ID" value="ECY9782435.1"/>
    <property type="molecule type" value="Genomic_DNA"/>
</dbReference>
<dbReference type="EC" id="2.2.1.2" evidence="11"/>
<dbReference type="Gene3D" id="3.20.20.70">
    <property type="entry name" value="Aldolase class I"/>
    <property type="match status" value="1"/>
</dbReference>
<dbReference type="EMBL" id="DAAEEB010000006">
    <property type="protein sequence ID" value="HAA8053400.1"/>
    <property type="molecule type" value="Genomic_DNA"/>
</dbReference>
<dbReference type="EMBL" id="AABEKY010000006">
    <property type="protein sequence ID" value="EAG9388016.1"/>
    <property type="molecule type" value="Genomic_DNA"/>
</dbReference>
<dbReference type="Proteomes" id="UP000527632">
    <property type="component" value="Unassembled WGS sequence"/>
</dbReference>
<dbReference type="Proteomes" id="UP000272537">
    <property type="component" value="Unassembled WGS sequence"/>
</dbReference>
<evidence type="ECO:0000313" key="6">
    <source>
        <dbReference type="EMBL" id="EAG9388016.1"/>
    </source>
</evidence>
<reference evidence="8 15" key="6">
    <citation type="submission" date="2019-09" db="EMBL/GenBank/DDBJ databases">
        <authorList>
            <consortium name="PulseNet: The National Subtyping Network for Foodborne Disease Surveillance"/>
            <person name="Tarr C.L."/>
            <person name="Trees E."/>
            <person name="Katz L.S."/>
            <person name="Carleton-Romer H.A."/>
            <person name="Stroika S."/>
            <person name="Kucerova Z."/>
            <person name="Roache K.F."/>
            <person name="Sabol A.L."/>
            <person name="Besser J."/>
            <person name="Gerner-Smidt P."/>
        </authorList>
    </citation>
    <scope>NUCLEOTIDE SEQUENCE [LARGE SCALE GENOMIC DNA]</scope>
    <source>
        <strain evidence="8 15">PNUSAL005692</strain>
    </source>
</reference>
<accession>A0A0B8R4E6</accession>
<evidence type="ECO:0000256" key="3">
    <source>
        <dbReference type="ARBA" id="ARBA00023270"/>
    </source>
</evidence>
<reference evidence="9 14" key="5">
    <citation type="submission" date="2019-08" db="EMBL/GenBank/DDBJ databases">
        <authorList>
            <person name="Ashton P.M."/>
            <person name="Dallman T."/>
            <person name="Nair S."/>
            <person name="De Pinna E."/>
            <person name="Peters T."/>
            <person name="Grant K."/>
        </authorList>
    </citation>
    <scope>NUCLEOTIDE SEQUENCE [LARGE SCALE GENOMIC DNA]</scope>
    <source>
        <strain evidence="9 14">788324</strain>
    </source>
</reference>
<reference evidence="7 17" key="4">
    <citation type="submission" date="2019-04" db="EMBL/GenBank/DDBJ databases">
        <authorList>
            <consortium name="GenomeTrakr: Next Generation Sequencing Network for Food Pathogen Tracability"/>
        </authorList>
    </citation>
    <scope>NUCLEOTIDE SEQUENCE [LARGE SCALE GENOMIC DNA]</scope>
    <source>
        <strain evidence="5 18">CFSAN063727</strain>
        <strain evidence="4 13">FDA00007096</strain>
        <strain evidence="7 17">LS1344</strain>
    </source>
</reference>
<dbReference type="EMBL" id="AABBZO010000008">
    <property type="protein sequence ID" value="EAG4462345.1"/>
    <property type="molecule type" value="Genomic_DNA"/>
</dbReference>
<name>A0A0B8R4E6_LISMN</name>
<dbReference type="AlphaFoldDB" id="A0A0B8R4E6"/>
<evidence type="ECO:0000313" key="4">
    <source>
        <dbReference type="EMBL" id="EAC5551107.1"/>
    </source>
</evidence>